<accession>N1Q5P7</accession>
<keyword evidence="2" id="KW-1185">Reference proteome</keyword>
<evidence type="ECO:0000313" key="2">
    <source>
        <dbReference type="Proteomes" id="UP000016932"/>
    </source>
</evidence>
<dbReference type="GeneID" id="19332329"/>
<organism evidence="1 2">
    <name type="scientific">Pseudocercospora fijiensis (strain CIRAD86)</name>
    <name type="common">Black leaf streak disease fungus</name>
    <name type="synonym">Mycosphaerella fijiensis</name>
    <dbReference type="NCBI Taxonomy" id="383855"/>
    <lineage>
        <taxon>Eukaryota</taxon>
        <taxon>Fungi</taxon>
        <taxon>Dikarya</taxon>
        <taxon>Ascomycota</taxon>
        <taxon>Pezizomycotina</taxon>
        <taxon>Dothideomycetes</taxon>
        <taxon>Dothideomycetidae</taxon>
        <taxon>Mycosphaerellales</taxon>
        <taxon>Mycosphaerellaceae</taxon>
        <taxon>Pseudocercospora</taxon>
    </lineage>
</organism>
<sequence>MLYYLQQQPEPRRKGRDLRAYSTYGFQLFCLTIHSMASQPLVHQIVHKHDPLLSMSTRDLVAWNGAIPQHSY</sequence>
<gene>
    <name evidence="1" type="ORF">MYCFIDRAFT_169160</name>
</gene>
<dbReference type="AlphaFoldDB" id="N1Q5P7"/>
<dbReference type="Proteomes" id="UP000016932">
    <property type="component" value="Unassembled WGS sequence"/>
</dbReference>
<reference evidence="1 2" key="1">
    <citation type="journal article" date="2012" name="PLoS Pathog.">
        <title>Diverse lifestyles and strategies of plant pathogenesis encoded in the genomes of eighteen Dothideomycetes fungi.</title>
        <authorList>
            <person name="Ohm R.A."/>
            <person name="Feau N."/>
            <person name="Henrissat B."/>
            <person name="Schoch C.L."/>
            <person name="Horwitz B.A."/>
            <person name="Barry K.W."/>
            <person name="Condon B.J."/>
            <person name="Copeland A.C."/>
            <person name="Dhillon B."/>
            <person name="Glaser F."/>
            <person name="Hesse C.N."/>
            <person name="Kosti I."/>
            <person name="LaButti K."/>
            <person name="Lindquist E.A."/>
            <person name="Lucas S."/>
            <person name="Salamov A.A."/>
            <person name="Bradshaw R.E."/>
            <person name="Ciuffetti L."/>
            <person name="Hamelin R.C."/>
            <person name="Kema G.H.J."/>
            <person name="Lawrence C."/>
            <person name="Scott J.A."/>
            <person name="Spatafora J.W."/>
            <person name="Turgeon B.G."/>
            <person name="de Wit P.J.G.M."/>
            <person name="Zhong S."/>
            <person name="Goodwin S.B."/>
            <person name="Grigoriev I.V."/>
        </authorList>
    </citation>
    <scope>NUCLEOTIDE SEQUENCE [LARGE SCALE GENOMIC DNA]</scope>
    <source>
        <strain evidence="1 2">CIRAD86</strain>
    </source>
</reference>
<name>N1Q5P7_PSEFD</name>
<dbReference type="RefSeq" id="XP_007920799.1">
    <property type="nucleotide sequence ID" value="XM_007922608.1"/>
</dbReference>
<dbReference type="VEuPathDB" id="FungiDB:MYCFIDRAFT_169160"/>
<evidence type="ECO:0000313" key="1">
    <source>
        <dbReference type="EMBL" id="EME87310.1"/>
    </source>
</evidence>
<proteinExistence type="predicted"/>
<dbReference type="KEGG" id="pfj:MYCFIDRAFT_169160"/>
<dbReference type="EMBL" id="KB446555">
    <property type="protein sequence ID" value="EME87310.1"/>
    <property type="molecule type" value="Genomic_DNA"/>
</dbReference>
<protein>
    <submittedName>
        <fullName evidence="1">Uncharacterized protein</fullName>
    </submittedName>
</protein>
<dbReference type="HOGENOM" id="CLU_2723274_0_0_1"/>